<comment type="subcellular location">
    <subcellularLocation>
        <location evidence="1">Cell membrane</location>
        <topology evidence="1">Multi-pass membrane protein</topology>
    </subcellularLocation>
</comment>
<evidence type="ECO:0000256" key="5">
    <source>
        <dbReference type="ARBA" id="ARBA00022970"/>
    </source>
</evidence>
<evidence type="ECO:0000256" key="3">
    <source>
        <dbReference type="ARBA" id="ARBA00022475"/>
    </source>
</evidence>
<feature type="transmembrane region" description="Helical" evidence="9">
    <location>
        <begin position="38"/>
        <end position="57"/>
    </location>
</feature>
<evidence type="ECO:0000256" key="1">
    <source>
        <dbReference type="ARBA" id="ARBA00004651"/>
    </source>
</evidence>
<organism evidence="10 11">
    <name type="scientific">Methylopila musalis</name>
    <dbReference type="NCBI Taxonomy" id="1134781"/>
    <lineage>
        <taxon>Bacteria</taxon>
        <taxon>Pseudomonadati</taxon>
        <taxon>Pseudomonadota</taxon>
        <taxon>Alphaproteobacteria</taxon>
        <taxon>Hyphomicrobiales</taxon>
        <taxon>Methylopilaceae</taxon>
        <taxon>Methylopila</taxon>
    </lineage>
</organism>
<evidence type="ECO:0000256" key="7">
    <source>
        <dbReference type="ARBA" id="ARBA00023136"/>
    </source>
</evidence>
<dbReference type="Pfam" id="PF02653">
    <property type="entry name" value="BPD_transp_2"/>
    <property type="match status" value="1"/>
</dbReference>
<feature type="transmembrane region" description="Helical" evidence="9">
    <location>
        <begin position="229"/>
        <end position="250"/>
    </location>
</feature>
<name>A0ABW3Z4T8_9HYPH</name>
<evidence type="ECO:0000256" key="8">
    <source>
        <dbReference type="ARBA" id="ARBA00037998"/>
    </source>
</evidence>
<proteinExistence type="inferred from homology"/>
<accession>A0ABW3Z4T8</accession>
<dbReference type="CDD" id="cd06582">
    <property type="entry name" value="TM_PBP1_LivH_like"/>
    <property type="match status" value="1"/>
</dbReference>
<keyword evidence="5" id="KW-0029">Amino-acid transport</keyword>
<evidence type="ECO:0000256" key="6">
    <source>
        <dbReference type="ARBA" id="ARBA00022989"/>
    </source>
</evidence>
<feature type="transmembrane region" description="Helical" evidence="9">
    <location>
        <begin position="190"/>
        <end position="209"/>
    </location>
</feature>
<sequence>MSGDLIYGTELAITGVLIGVMYAMVALGFVLIYKASAVFNFAQGAMTLFAALTVVGLRPVLGLPLAIAGALVAMAVLAVAVERFVLRPLIGRSPLTIFMATVGVAYVLEGLAQLIWGNQPRGLKLDIPQAPLQLGGVYVSPPDLIGAAIAAACVLLLVLFFQRTRIGLGLRAMADDPVAAQAIGVRVGRVWAVAWTLAGAVAIVAGVLWGARIGVHFGMTQITLKALPILIIGGIESIPGAILAGLLVGAGEALGEGFLGPLVGGGVQEIVAYLGALLVLSLRPQGLLGERTIDRI</sequence>
<feature type="transmembrane region" description="Helical" evidence="9">
    <location>
        <begin position="144"/>
        <end position="161"/>
    </location>
</feature>
<dbReference type="PANTHER" id="PTHR11795:SF451">
    <property type="entry name" value="ABC TRANSPORTER PERMEASE PROTEIN"/>
    <property type="match status" value="1"/>
</dbReference>
<evidence type="ECO:0000256" key="9">
    <source>
        <dbReference type="SAM" id="Phobius"/>
    </source>
</evidence>
<keyword evidence="2" id="KW-0813">Transport</keyword>
<dbReference type="InterPro" id="IPR052157">
    <property type="entry name" value="BCAA_transport_permease"/>
</dbReference>
<dbReference type="InterPro" id="IPR001851">
    <property type="entry name" value="ABC_transp_permease"/>
</dbReference>
<keyword evidence="7 9" id="KW-0472">Membrane</keyword>
<feature type="transmembrane region" description="Helical" evidence="9">
    <location>
        <begin position="97"/>
        <end position="116"/>
    </location>
</feature>
<keyword evidence="11" id="KW-1185">Reference proteome</keyword>
<comment type="caution">
    <text evidence="10">The sequence shown here is derived from an EMBL/GenBank/DDBJ whole genome shotgun (WGS) entry which is preliminary data.</text>
</comment>
<comment type="similarity">
    <text evidence="8">Belongs to the binding-protein-dependent transport system permease family. LivHM subfamily.</text>
</comment>
<feature type="transmembrane region" description="Helical" evidence="9">
    <location>
        <begin position="12"/>
        <end position="33"/>
    </location>
</feature>
<feature type="transmembrane region" description="Helical" evidence="9">
    <location>
        <begin position="262"/>
        <end position="282"/>
    </location>
</feature>
<protein>
    <submittedName>
        <fullName evidence="10">Branched-chain amino acid ABC transporter permease</fullName>
    </submittedName>
</protein>
<dbReference type="PANTHER" id="PTHR11795">
    <property type="entry name" value="BRANCHED-CHAIN AMINO ACID TRANSPORT SYSTEM PERMEASE PROTEIN LIVH"/>
    <property type="match status" value="1"/>
</dbReference>
<evidence type="ECO:0000313" key="10">
    <source>
        <dbReference type="EMBL" id="MFD1331235.1"/>
    </source>
</evidence>
<evidence type="ECO:0000313" key="11">
    <source>
        <dbReference type="Proteomes" id="UP001597171"/>
    </source>
</evidence>
<keyword evidence="6 9" id="KW-1133">Transmembrane helix</keyword>
<reference evidence="11" key="1">
    <citation type="journal article" date="2019" name="Int. J. Syst. Evol. Microbiol.">
        <title>The Global Catalogue of Microorganisms (GCM) 10K type strain sequencing project: providing services to taxonomists for standard genome sequencing and annotation.</title>
        <authorList>
            <consortium name="The Broad Institute Genomics Platform"/>
            <consortium name="The Broad Institute Genome Sequencing Center for Infectious Disease"/>
            <person name="Wu L."/>
            <person name="Ma J."/>
        </authorList>
    </citation>
    <scope>NUCLEOTIDE SEQUENCE [LARGE SCALE GENOMIC DNA]</scope>
    <source>
        <strain evidence="11">CCUG 61696</strain>
    </source>
</reference>
<keyword evidence="3" id="KW-1003">Cell membrane</keyword>
<evidence type="ECO:0000256" key="4">
    <source>
        <dbReference type="ARBA" id="ARBA00022692"/>
    </source>
</evidence>
<dbReference type="RefSeq" id="WP_378774438.1">
    <property type="nucleotide sequence ID" value="NZ_JBHTMX010000018.1"/>
</dbReference>
<dbReference type="Proteomes" id="UP001597171">
    <property type="component" value="Unassembled WGS sequence"/>
</dbReference>
<dbReference type="EMBL" id="JBHTMX010000018">
    <property type="protein sequence ID" value="MFD1331235.1"/>
    <property type="molecule type" value="Genomic_DNA"/>
</dbReference>
<evidence type="ECO:0000256" key="2">
    <source>
        <dbReference type="ARBA" id="ARBA00022448"/>
    </source>
</evidence>
<keyword evidence="4 9" id="KW-0812">Transmembrane</keyword>
<feature type="transmembrane region" description="Helical" evidence="9">
    <location>
        <begin position="63"/>
        <end position="85"/>
    </location>
</feature>
<gene>
    <name evidence="10" type="ORF">ACFQ4O_04420</name>
</gene>